<dbReference type="AlphaFoldDB" id="A0A2K0TU21"/>
<gene>
    <name evidence="7" type="ORF">THARTR1_10240</name>
</gene>
<feature type="domain" description="FAD-binding" evidence="6">
    <location>
        <begin position="1"/>
        <end position="120"/>
    </location>
</feature>
<dbReference type="GO" id="GO:0004497">
    <property type="term" value="F:monooxygenase activity"/>
    <property type="evidence" value="ECO:0007669"/>
    <property type="project" value="UniProtKB-KW"/>
</dbReference>
<organism evidence="7 8">
    <name type="scientific">Trichoderma harzianum</name>
    <name type="common">Hypocrea lixii</name>
    <dbReference type="NCBI Taxonomy" id="5544"/>
    <lineage>
        <taxon>Eukaryota</taxon>
        <taxon>Fungi</taxon>
        <taxon>Dikarya</taxon>
        <taxon>Ascomycota</taxon>
        <taxon>Pezizomycotina</taxon>
        <taxon>Sordariomycetes</taxon>
        <taxon>Hypocreomycetidae</taxon>
        <taxon>Hypocreales</taxon>
        <taxon>Hypocreaceae</taxon>
        <taxon>Trichoderma</taxon>
    </lineage>
</organism>
<reference evidence="7 8" key="1">
    <citation type="submission" date="2017-02" db="EMBL/GenBank/DDBJ databases">
        <title>Genomes of Trichoderma spp. with biocontrol activity.</title>
        <authorList>
            <person name="Gardiner D."/>
            <person name="Kazan K."/>
            <person name="Vos C."/>
            <person name="Harvey P."/>
        </authorList>
    </citation>
    <scope>NUCLEOTIDE SEQUENCE [LARGE SCALE GENOMIC DNA]</scope>
    <source>
        <strain evidence="7 8">Tr1</strain>
    </source>
</reference>
<keyword evidence="4" id="KW-0560">Oxidoreductase</keyword>
<evidence type="ECO:0000256" key="2">
    <source>
        <dbReference type="ARBA" id="ARBA00022630"/>
    </source>
</evidence>
<dbReference type="GO" id="GO:0071949">
    <property type="term" value="F:FAD binding"/>
    <property type="evidence" value="ECO:0007669"/>
    <property type="project" value="InterPro"/>
</dbReference>
<proteinExistence type="inferred from homology"/>
<dbReference type="Proteomes" id="UP000236290">
    <property type="component" value="Unassembled WGS sequence"/>
</dbReference>
<dbReference type="PANTHER" id="PTHR13789:SF311">
    <property type="entry name" value="HYDROXYLASE, PUTATIVE (AFU_ORTHOLOGUE AFUA_5G10180)-RELATED"/>
    <property type="match status" value="1"/>
</dbReference>
<dbReference type="OrthoDB" id="16820at2759"/>
<keyword evidence="2" id="KW-0285">Flavoprotein</keyword>
<dbReference type="InterPro" id="IPR002938">
    <property type="entry name" value="FAD-bd"/>
</dbReference>
<keyword evidence="5" id="KW-0503">Monooxygenase</keyword>
<dbReference type="Gene3D" id="3.50.50.60">
    <property type="entry name" value="FAD/NAD(P)-binding domain"/>
    <property type="match status" value="1"/>
</dbReference>
<comment type="similarity">
    <text evidence="1">Belongs to the paxM FAD-dependent monooxygenase family.</text>
</comment>
<evidence type="ECO:0000313" key="7">
    <source>
        <dbReference type="EMBL" id="PNP49029.1"/>
    </source>
</evidence>
<dbReference type="SUPFAM" id="SSF51905">
    <property type="entry name" value="FAD/NAD(P)-binding domain"/>
    <property type="match status" value="1"/>
</dbReference>
<evidence type="ECO:0000313" key="8">
    <source>
        <dbReference type="Proteomes" id="UP000236290"/>
    </source>
</evidence>
<protein>
    <recommendedName>
        <fullName evidence="6">FAD-binding domain-containing protein</fullName>
    </recommendedName>
</protein>
<evidence type="ECO:0000256" key="5">
    <source>
        <dbReference type="ARBA" id="ARBA00023033"/>
    </source>
</evidence>
<dbReference type="PANTHER" id="PTHR13789">
    <property type="entry name" value="MONOOXYGENASE"/>
    <property type="match status" value="1"/>
</dbReference>
<dbReference type="EMBL" id="MTYI01000222">
    <property type="protein sequence ID" value="PNP49029.1"/>
    <property type="molecule type" value="Genomic_DNA"/>
</dbReference>
<sequence>MEQYGLLEKLKEAGAVVMQNHTLRRYSTGEVIVNKPLGARAKQIYGAEWMVIHRADYQKLLLQQAQELGAEIRTGAEFAGVSSGDEVEEGKKQQENVCLVLKDGQRVYGDAVIGADGMKVQTAFQSQN</sequence>
<name>A0A2K0TU21_TRIHA</name>
<evidence type="ECO:0000259" key="6">
    <source>
        <dbReference type="Pfam" id="PF01494"/>
    </source>
</evidence>
<dbReference type="InterPro" id="IPR050493">
    <property type="entry name" value="FAD-dep_Monooxygenase_BioMet"/>
</dbReference>
<comment type="caution">
    <text evidence="7">The sequence shown here is derived from an EMBL/GenBank/DDBJ whole genome shotgun (WGS) entry which is preliminary data.</text>
</comment>
<dbReference type="Pfam" id="PF01494">
    <property type="entry name" value="FAD_binding_3"/>
    <property type="match status" value="1"/>
</dbReference>
<keyword evidence="3" id="KW-0274">FAD</keyword>
<accession>A0A2K0TU21</accession>
<evidence type="ECO:0000256" key="3">
    <source>
        <dbReference type="ARBA" id="ARBA00022827"/>
    </source>
</evidence>
<dbReference type="InterPro" id="IPR036188">
    <property type="entry name" value="FAD/NAD-bd_sf"/>
</dbReference>
<evidence type="ECO:0000256" key="4">
    <source>
        <dbReference type="ARBA" id="ARBA00023002"/>
    </source>
</evidence>
<evidence type="ECO:0000256" key="1">
    <source>
        <dbReference type="ARBA" id="ARBA00007992"/>
    </source>
</evidence>